<dbReference type="PANTHER" id="PTHR31062">
    <property type="entry name" value="XYLOGLUCAN ENDOTRANSGLUCOSYLASE/HYDROLASE PROTEIN 8-RELATED"/>
    <property type="match status" value="1"/>
</dbReference>
<feature type="chain" id="PRO_5042078120" description="GH16 domain-containing protein" evidence="3">
    <location>
        <begin position="25"/>
        <end position="170"/>
    </location>
</feature>
<dbReference type="InterPro" id="IPR044791">
    <property type="entry name" value="Beta-glucanase/XTH"/>
</dbReference>
<keyword evidence="1" id="KW-0378">Hydrolase</keyword>
<dbReference type="GO" id="GO:0005975">
    <property type="term" value="P:carbohydrate metabolic process"/>
    <property type="evidence" value="ECO:0007669"/>
    <property type="project" value="InterPro"/>
</dbReference>
<keyword evidence="3" id="KW-0732">Signal</keyword>
<protein>
    <recommendedName>
        <fullName evidence="4">GH16 domain-containing protein</fullName>
    </recommendedName>
</protein>
<comment type="caution">
    <text evidence="5">The sequence shown here is derived from an EMBL/GenBank/DDBJ whole genome shotgun (WGS) entry which is preliminary data.</text>
</comment>
<dbReference type="GO" id="GO:0004553">
    <property type="term" value="F:hydrolase activity, hydrolyzing O-glycosyl compounds"/>
    <property type="evidence" value="ECO:0007669"/>
    <property type="project" value="InterPro"/>
</dbReference>
<name>A0AAD8S011_LOLMU</name>
<sequence length="170" mass="18673">MSFRFLLVVSILVPSSCLAPSTAADEIPIPRPAAALTFGEGYTQLVVALHGDGKRVHISLHERTGSGFASQAAYLHGLFSASIKLPSADYAAGVVVAFHMSNGGVYEMTHDELDFEFLGNVKGKGWRVQTNVYGDGRTAVGREERYGRLWFDHTQGFHRYAILWTNRTIV</sequence>
<keyword evidence="2" id="KW-0326">Glycosidase</keyword>
<dbReference type="AlphaFoldDB" id="A0AAD8S011"/>
<evidence type="ECO:0000256" key="3">
    <source>
        <dbReference type="SAM" id="SignalP"/>
    </source>
</evidence>
<dbReference type="InterPro" id="IPR000757">
    <property type="entry name" value="Beta-glucanase-like"/>
</dbReference>
<feature type="domain" description="GH16" evidence="4">
    <location>
        <begin position="22"/>
        <end position="170"/>
    </location>
</feature>
<dbReference type="Proteomes" id="UP001231189">
    <property type="component" value="Unassembled WGS sequence"/>
</dbReference>
<evidence type="ECO:0000259" key="4">
    <source>
        <dbReference type="PROSITE" id="PS51762"/>
    </source>
</evidence>
<accession>A0AAD8S011</accession>
<keyword evidence="6" id="KW-1185">Reference proteome</keyword>
<evidence type="ECO:0000256" key="2">
    <source>
        <dbReference type="ARBA" id="ARBA00023295"/>
    </source>
</evidence>
<feature type="signal peptide" evidence="3">
    <location>
        <begin position="1"/>
        <end position="24"/>
    </location>
</feature>
<gene>
    <name evidence="5" type="ORF">QYE76_059805</name>
</gene>
<dbReference type="Pfam" id="PF00722">
    <property type="entry name" value="Glyco_hydro_16"/>
    <property type="match status" value="1"/>
</dbReference>
<dbReference type="SUPFAM" id="SSF49899">
    <property type="entry name" value="Concanavalin A-like lectins/glucanases"/>
    <property type="match status" value="1"/>
</dbReference>
<dbReference type="PROSITE" id="PS51762">
    <property type="entry name" value="GH16_2"/>
    <property type="match status" value="1"/>
</dbReference>
<dbReference type="InterPro" id="IPR013320">
    <property type="entry name" value="ConA-like_dom_sf"/>
</dbReference>
<dbReference type="Gene3D" id="2.60.120.200">
    <property type="match status" value="1"/>
</dbReference>
<proteinExistence type="predicted"/>
<evidence type="ECO:0000256" key="1">
    <source>
        <dbReference type="ARBA" id="ARBA00022801"/>
    </source>
</evidence>
<evidence type="ECO:0000313" key="5">
    <source>
        <dbReference type="EMBL" id="KAK1642000.1"/>
    </source>
</evidence>
<evidence type="ECO:0000313" key="6">
    <source>
        <dbReference type="Proteomes" id="UP001231189"/>
    </source>
</evidence>
<organism evidence="5 6">
    <name type="scientific">Lolium multiflorum</name>
    <name type="common">Italian ryegrass</name>
    <name type="synonym">Lolium perenne subsp. multiflorum</name>
    <dbReference type="NCBI Taxonomy" id="4521"/>
    <lineage>
        <taxon>Eukaryota</taxon>
        <taxon>Viridiplantae</taxon>
        <taxon>Streptophyta</taxon>
        <taxon>Embryophyta</taxon>
        <taxon>Tracheophyta</taxon>
        <taxon>Spermatophyta</taxon>
        <taxon>Magnoliopsida</taxon>
        <taxon>Liliopsida</taxon>
        <taxon>Poales</taxon>
        <taxon>Poaceae</taxon>
        <taxon>BOP clade</taxon>
        <taxon>Pooideae</taxon>
        <taxon>Poodae</taxon>
        <taxon>Poeae</taxon>
        <taxon>Poeae Chloroplast Group 2 (Poeae type)</taxon>
        <taxon>Loliodinae</taxon>
        <taxon>Loliinae</taxon>
        <taxon>Lolium</taxon>
    </lineage>
</organism>
<reference evidence="5" key="1">
    <citation type="submission" date="2023-07" db="EMBL/GenBank/DDBJ databases">
        <title>A chromosome-level genome assembly of Lolium multiflorum.</title>
        <authorList>
            <person name="Chen Y."/>
            <person name="Copetti D."/>
            <person name="Kolliker R."/>
            <person name="Studer B."/>
        </authorList>
    </citation>
    <scope>NUCLEOTIDE SEQUENCE</scope>
    <source>
        <strain evidence="5">02402/16</strain>
        <tissue evidence="5">Leaf</tissue>
    </source>
</reference>
<dbReference type="EMBL" id="JAUUTY010000004">
    <property type="protein sequence ID" value="KAK1642000.1"/>
    <property type="molecule type" value="Genomic_DNA"/>
</dbReference>